<proteinExistence type="predicted"/>
<dbReference type="GeneID" id="63647925"/>
<dbReference type="EMBL" id="MT577035">
    <property type="protein sequence ID" value="QPA36175.1"/>
    <property type="molecule type" value="Genomic_DNA"/>
</dbReference>
<dbReference type="AlphaFoldDB" id="A0A873QIH7"/>
<keyword evidence="1" id="KW-0496">Mitochondrion</keyword>
<reference evidence="1" key="1">
    <citation type="submission" date="2020-06" db="EMBL/GenBank/DDBJ databases">
        <title>The complete mitochondrial genome of two Pisolithus species.</title>
        <authorList>
            <person name="Li Q."/>
        </authorList>
    </citation>
    <scope>NUCLEOTIDE SEQUENCE</scope>
</reference>
<gene>
    <name evidence="1" type="primary">orf397</name>
</gene>
<organism evidence="1">
    <name type="scientific">Pisolithus tinctorius</name>
    <name type="common">Dead man's foot</name>
    <name type="synonym">Scleroderma tinctorium</name>
    <dbReference type="NCBI Taxonomy" id="37468"/>
    <lineage>
        <taxon>Eukaryota</taxon>
        <taxon>Fungi</taxon>
        <taxon>Dikarya</taxon>
        <taxon>Basidiomycota</taxon>
        <taxon>Agaricomycotina</taxon>
        <taxon>Agaricomycetes</taxon>
        <taxon>Agaricomycetidae</taxon>
        <taxon>Boletales</taxon>
        <taxon>Sclerodermatineae</taxon>
        <taxon>Pisolithaceae</taxon>
        <taxon>Pisolithus</taxon>
    </lineage>
</organism>
<sequence>MENNENMTNNLKLIVSLAKIGTDKKNRLNVVSSVVYYPKEINTSDIESLTNFLSKKSLFFVNTRFKVIELGFLTEPAGSLAIDNKYIKYYKINMFRFIEAILNPEFNFYFSNLITKSLLKPAGKERRSLKDLLLNDNMEYDNLILIFNNITWSNILFLFRTMNIIIYGGSSTKRHLLSTVQLNLVKFLQLLNNMSVEPDIIYKSFTEMNSGYSKIDKDLCDYLNNVKISNLDDILKDYTGNVNYNENYYFIILYNIILQKIFELIELRDNIYKLEIENNIIIEEIKAKKHYKLAEYLKIENKNDKINRKINNAKKFIKEQTDKNEENINLILKYESKIKEILSYIYKYNKTLFDENGRFLSDDKLKIELIKNNVNNKEILNNTNNLTKSNNDINSDN</sequence>
<geneLocation type="mitochondrion" evidence="1"/>
<dbReference type="RefSeq" id="YP_010041397.1">
    <property type="nucleotide sequence ID" value="NC_054202.1"/>
</dbReference>
<name>A0A873QIH7_PISTI</name>
<evidence type="ECO:0000313" key="1">
    <source>
        <dbReference type="EMBL" id="QPA36175.1"/>
    </source>
</evidence>
<accession>A0A873QIH7</accession>
<protein>
    <submittedName>
        <fullName evidence="1">RNA polymerase</fullName>
    </submittedName>
</protein>